<organism evidence="3">
    <name type="scientific">Synechococcus sp. SB0676_bin_10</name>
    <dbReference type="NCBI Taxonomy" id="2604869"/>
    <lineage>
        <taxon>Bacteria</taxon>
        <taxon>Bacillati</taxon>
        <taxon>Cyanobacteriota</taxon>
        <taxon>Cyanophyceae</taxon>
        <taxon>Synechococcales</taxon>
        <taxon>Synechococcaceae</taxon>
        <taxon>Synechococcus</taxon>
    </lineage>
</organism>
<proteinExistence type="predicted"/>
<feature type="region of interest" description="Disordered" evidence="1">
    <location>
        <begin position="44"/>
        <end position="70"/>
    </location>
</feature>
<dbReference type="EMBL" id="VYDO01000107">
    <property type="protein sequence ID" value="MYG37992.1"/>
    <property type="molecule type" value="Genomic_DNA"/>
</dbReference>
<accession>A0A6B1FCG7</accession>
<dbReference type="AlphaFoldDB" id="A0A6B1FCG7"/>
<reference evidence="3" key="1">
    <citation type="submission" date="2019-09" db="EMBL/GenBank/DDBJ databases">
        <title>Characterisation of the sponge microbiome using genome-centric metagenomics.</title>
        <authorList>
            <person name="Engelberts J.P."/>
            <person name="Robbins S.J."/>
            <person name="De Goeij J.M."/>
            <person name="Aranda M."/>
            <person name="Bell S.C."/>
            <person name="Webster N.S."/>
        </authorList>
    </citation>
    <scope>NUCLEOTIDE SEQUENCE</scope>
    <source>
        <strain evidence="3">SB0676_bin_10</strain>
    </source>
</reference>
<name>A0A6B1FCG7_9SYNE</name>
<evidence type="ECO:0000259" key="2">
    <source>
        <dbReference type="Pfam" id="PF12323"/>
    </source>
</evidence>
<sequence>MNMLRAFRSRFYPTPEQENLLRHTLAVCFLSTTRLWMLAAGHGLREGKQSPATRPIRCSRAGNRRNTSGS</sequence>
<feature type="domain" description="Transposase putative helix-turn-helix" evidence="2">
    <location>
        <begin position="1"/>
        <end position="28"/>
    </location>
</feature>
<dbReference type="InterPro" id="IPR021027">
    <property type="entry name" value="Transposase_put_HTH"/>
</dbReference>
<comment type="caution">
    <text evidence="3">The sequence shown here is derived from an EMBL/GenBank/DDBJ whole genome shotgun (WGS) entry which is preliminary data.</text>
</comment>
<evidence type="ECO:0000256" key="1">
    <source>
        <dbReference type="SAM" id="MobiDB-lite"/>
    </source>
</evidence>
<gene>
    <name evidence="3" type="ORF">F4162_03090</name>
</gene>
<evidence type="ECO:0000313" key="3">
    <source>
        <dbReference type="EMBL" id="MYG37992.1"/>
    </source>
</evidence>
<dbReference type="Pfam" id="PF12323">
    <property type="entry name" value="HTH_OrfB_IS605"/>
    <property type="match status" value="1"/>
</dbReference>
<protein>
    <submittedName>
        <fullName evidence="3">Helix-turn-helix domain-containing protein</fullName>
    </submittedName>
</protein>